<evidence type="ECO:0000256" key="1">
    <source>
        <dbReference type="SAM" id="MobiDB-lite"/>
    </source>
</evidence>
<dbReference type="InterPro" id="IPR049172">
    <property type="entry name" value="DUF6857_pln"/>
</dbReference>
<evidence type="ECO:0000259" key="2">
    <source>
        <dbReference type="Pfam" id="PF06075"/>
    </source>
</evidence>
<feature type="domain" description="DUF936" evidence="2">
    <location>
        <begin position="4"/>
        <end position="120"/>
    </location>
</feature>
<sequence>MAMLMPGMLLRLIEHMNSDVKAAGEYRSSLLQVVDIVPVDLDGNELWPNHGFYVKVSDSSHATYVSLAEEHNELVLSNKLQLGQFVYVDRLEPGSPVPVLRGIRPLQGRHPLIGSPQDLVSLHHHKNAPADCAFNPISGEKAVLKRRGLWAPEAARKFFEVSSFGKDYLRSISLPKVSKTSAVRSSVNGFLRSSKFLRSSRSGKNDADFMQFGGNNEAGPREDYESKCVRREEGLARTNRDVSDCKESVEGADSCASLAERLAGLGKEASKRREEAYLTAFEALQEASAMESIVRIVRDFAELSSSAKPEDPDVSVQRFMDLHQEVSQLVVCTDAWTKSVPSYGGGASEINGNMLDYSGKGGPATEAPLLNDLKNSTVVPNLKHDSAVEESPLRRMKSYLSKLSQDAGKELKQGLLFRGSNPSVSATRQLGKSMSLNPNGMVSMMTSSGDKNSNENPMTKRCTDVNLDSNTLRSAENLNQSVNKKPLIPTEMHLVDAPDWKRKTDLCHVVTLAKQVKIETENWFTQFLEKAFDMGWKNDRSSENSGRSRIDFNGFHKWKFSRHILLNKVIQWVEQSNSCHKLLNPEAAEAVKKLKLRFKNS</sequence>
<organism evidence="4">
    <name type="scientific">Araucaria cunninghamii</name>
    <name type="common">Hoop pine</name>
    <name type="synonym">Moreton Bay pine</name>
    <dbReference type="NCBI Taxonomy" id="56994"/>
    <lineage>
        <taxon>Eukaryota</taxon>
        <taxon>Viridiplantae</taxon>
        <taxon>Streptophyta</taxon>
        <taxon>Embryophyta</taxon>
        <taxon>Tracheophyta</taxon>
        <taxon>Spermatophyta</taxon>
        <taxon>Pinopsida</taxon>
        <taxon>Pinidae</taxon>
        <taxon>Conifers II</taxon>
        <taxon>Araucariales</taxon>
        <taxon>Araucariaceae</taxon>
        <taxon>Araucaria</taxon>
    </lineage>
</organism>
<feature type="domain" description="DUF6857" evidence="3">
    <location>
        <begin position="246"/>
        <end position="548"/>
    </location>
</feature>
<reference evidence="4" key="1">
    <citation type="submission" date="2015-03" db="EMBL/GenBank/DDBJ databases">
        <title>A transcriptome of Araucaria cunninghamii, an australian fine timber species.</title>
        <authorList>
            <person name="Jing Yi C.J.Y."/>
            <person name="Yin San L.Y.S."/>
            <person name="Abdul Karim S.S."/>
            <person name="Wan Azmi N.N."/>
            <person name="Hercus R.R."/>
            <person name="Croft L.L."/>
        </authorList>
    </citation>
    <scope>NUCLEOTIDE SEQUENCE</scope>
    <source>
        <strain evidence="4">MI0301</strain>
        <tissue evidence="4">Leaf</tissue>
    </source>
</reference>
<protein>
    <submittedName>
        <fullName evidence="4">Uncharacterized protein</fullName>
    </submittedName>
</protein>
<accession>A0A0D6QS42</accession>
<dbReference type="PANTHER" id="PTHR31928:SF6">
    <property type="entry name" value="DUF936 DOMAIN-CONTAINING PROTEIN"/>
    <property type="match status" value="1"/>
</dbReference>
<dbReference type="PANTHER" id="PTHR31928">
    <property type="entry name" value="EXPRESSED PROTEIN"/>
    <property type="match status" value="1"/>
</dbReference>
<evidence type="ECO:0000259" key="3">
    <source>
        <dbReference type="Pfam" id="PF21647"/>
    </source>
</evidence>
<dbReference type="Pfam" id="PF06075">
    <property type="entry name" value="DUF936"/>
    <property type="match status" value="1"/>
</dbReference>
<evidence type="ECO:0000313" key="4">
    <source>
        <dbReference type="EMBL" id="JAG94282.1"/>
    </source>
</evidence>
<feature type="region of interest" description="Disordered" evidence="1">
    <location>
        <begin position="420"/>
        <end position="439"/>
    </location>
</feature>
<name>A0A0D6QS42_ARACU</name>
<dbReference type="InterPro" id="IPR048297">
    <property type="entry name" value="DUF936_dom_pln"/>
</dbReference>
<dbReference type="InterPro" id="IPR010341">
    <property type="entry name" value="DUF936_pln"/>
</dbReference>
<proteinExistence type="predicted"/>
<dbReference type="AlphaFoldDB" id="A0A0D6QS42"/>
<dbReference type="EMBL" id="GCKF01044069">
    <property type="protein sequence ID" value="JAG94282.1"/>
    <property type="molecule type" value="Transcribed_RNA"/>
</dbReference>
<dbReference type="Pfam" id="PF21647">
    <property type="entry name" value="DUF6857"/>
    <property type="match status" value="1"/>
</dbReference>